<dbReference type="EMBL" id="JAGFBS010000010">
    <property type="protein sequence ID" value="KAG6376902.1"/>
    <property type="molecule type" value="Genomic_DNA"/>
</dbReference>
<dbReference type="SUPFAM" id="SSF48576">
    <property type="entry name" value="Terpenoid synthases"/>
    <property type="match status" value="1"/>
</dbReference>
<keyword evidence="4" id="KW-1185">Reference proteome</keyword>
<dbReference type="Pfam" id="PF06330">
    <property type="entry name" value="TRI5"/>
    <property type="match status" value="1"/>
</dbReference>
<evidence type="ECO:0000256" key="2">
    <source>
        <dbReference type="ARBA" id="ARBA00023239"/>
    </source>
</evidence>
<dbReference type="InterPro" id="IPR008949">
    <property type="entry name" value="Isoprenoid_synthase_dom_sf"/>
</dbReference>
<accession>A0A8I2YSA5</accession>
<dbReference type="AlphaFoldDB" id="A0A8I2YSA5"/>
<dbReference type="GO" id="GO:0016838">
    <property type="term" value="F:carbon-oxygen lyase activity, acting on phosphates"/>
    <property type="evidence" value="ECO:0007669"/>
    <property type="project" value="InterPro"/>
</dbReference>
<comment type="caution">
    <text evidence="3">The sequence shown here is derived from an EMBL/GenBank/DDBJ whole genome shotgun (WGS) entry which is preliminary data.</text>
</comment>
<evidence type="ECO:0000256" key="1">
    <source>
        <dbReference type="ARBA" id="ARBA00007946"/>
    </source>
</evidence>
<evidence type="ECO:0000313" key="4">
    <source>
        <dbReference type="Proteomes" id="UP000683000"/>
    </source>
</evidence>
<keyword evidence="2" id="KW-0456">Lyase</keyword>
<dbReference type="Gene3D" id="1.10.600.10">
    <property type="entry name" value="Farnesyl Diphosphate Synthase"/>
    <property type="match status" value="1"/>
</dbReference>
<evidence type="ECO:0000313" key="3">
    <source>
        <dbReference type="EMBL" id="KAG6376902.1"/>
    </source>
</evidence>
<dbReference type="InterPro" id="IPR024652">
    <property type="entry name" value="Trichodiene_synth"/>
</dbReference>
<reference evidence="3" key="1">
    <citation type="submission" date="2021-03" db="EMBL/GenBank/DDBJ databases">
        <title>Evolutionary innovations through gain and loss of genes in the ectomycorrhizal Boletales.</title>
        <authorList>
            <person name="Wu G."/>
            <person name="Miyauchi S."/>
            <person name="Morin E."/>
            <person name="Yang Z.-L."/>
            <person name="Xu J."/>
            <person name="Martin F.M."/>
        </authorList>
    </citation>
    <scope>NUCLEOTIDE SEQUENCE</scope>
    <source>
        <strain evidence="3">BR01</strain>
    </source>
</reference>
<proteinExistence type="inferred from homology"/>
<gene>
    <name evidence="3" type="ORF">JVT61DRAFT_930</name>
</gene>
<organism evidence="3 4">
    <name type="scientific">Boletus reticuloceps</name>
    <dbReference type="NCBI Taxonomy" id="495285"/>
    <lineage>
        <taxon>Eukaryota</taxon>
        <taxon>Fungi</taxon>
        <taxon>Dikarya</taxon>
        <taxon>Basidiomycota</taxon>
        <taxon>Agaricomycotina</taxon>
        <taxon>Agaricomycetes</taxon>
        <taxon>Agaricomycetidae</taxon>
        <taxon>Boletales</taxon>
        <taxon>Boletineae</taxon>
        <taxon>Boletaceae</taxon>
        <taxon>Boletoideae</taxon>
        <taxon>Boletus</taxon>
    </lineage>
</organism>
<dbReference type="Proteomes" id="UP000683000">
    <property type="component" value="Unassembled WGS sequence"/>
</dbReference>
<comment type="similarity">
    <text evidence="1">Belongs to the trichodiene synthase family.</text>
</comment>
<name>A0A8I2YSA5_9AGAM</name>
<dbReference type="OrthoDB" id="2998174at2759"/>
<protein>
    <submittedName>
        <fullName evidence="3">Isoprenoid synthase domain-containing protein</fullName>
    </submittedName>
</protein>
<sequence length="300" mass="33969">MQLIQAARENISSLLEQCNVPYKIIPFDEDLYQDCVDDATRRGYLVDGDQSVLTFLREGVVYAATAGAHIPHRPTQIWIALYTSCAIYVDEAADLFPEVLPDVYLFNDRFICKETQGNGVLDAFADVMRRASDLYRPVAAPLIITATQNFVTANLLEYETRSMKISSAAERYPIFQRTLSGVAEAYAFMVFPWEIPLNDYIQAIPEMTLFIHNVNDVLSFYKEELVSETTNQVSTLAARANKSKLETFGELTETTIGLYKTVVKILQGSPEACEAFKRYTAGYVYFHTSITRYRFADLDL</sequence>